<dbReference type="GO" id="GO:0005524">
    <property type="term" value="F:ATP binding"/>
    <property type="evidence" value="ECO:0007669"/>
    <property type="project" value="UniProtKB-KW"/>
</dbReference>
<proteinExistence type="predicted"/>
<name>A0AAJ2NTS9_ALKPS</name>
<keyword evidence="1" id="KW-0067">ATP-binding</keyword>
<dbReference type="AlphaFoldDB" id="A0AAJ2NTS9"/>
<accession>A0AAJ2NTS9</accession>
<reference evidence="1" key="1">
    <citation type="submission" date="2023-10" db="EMBL/GenBank/DDBJ databases">
        <title>Screening of Alkalihalophilus pseudofirmusBZ-TG-HK211 and Its Alleviation of Salt Stress on Rapeseed Growth.</title>
        <authorList>
            <person name="Zhao B."/>
            <person name="Guo T."/>
        </authorList>
    </citation>
    <scope>NUCLEOTIDE SEQUENCE</scope>
    <source>
        <strain evidence="1">BZ-TG-HK211</strain>
    </source>
</reference>
<dbReference type="EMBL" id="JAWJAY010001425">
    <property type="protein sequence ID" value="MDV2888416.1"/>
    <property type="molecule type" value="Genomic_DNA"/>
</dbReference>
<evidence type="ECO:0000313" key="1">
    <source>
        <dbReference type="EMBL" id="MDV2888416.1"/>
    </source>
</evidence>
<feature type="non-terminal residue" evidence="1">
    <location>
        <position position="79"/>
    </location>
</feature>
<comment type="caution">
    <text evidence="1">The sequence shown here is derived from an EMBL/GenBank/DDBJ whole genome shotgun (WGS) entry which is preliminary data.</text>
</comment>
<organism evidence="1 2">
    <name type="scientific">Alkalihalophilus pseudofirmus</name>
    <name type="common">Bacillus pseudofirmus</name>
    <dbReference type="NCBI Taxonomy" id="79885"/>
    <lineage>
        <taxon>Bacteria</taxon>
        <taxon>Bacillati</taxon>
        <taxon>Bacillota</taxon>
        <taxon>Bacilli</taxon>
        <taxon>Bacillales</taxon>
        <taxon>Bacillaceae</taxon>
        <taxon>Alkalihalophilus</taxon>
    </lineage>
</organism>
<gene>
    <name evidence="1" type="ORF">RYX45_24960</name>
</gene>
<feature type="non-terminal residue" evidence="1">
    <location>
        <position position="1"/>
    </location>
</feature>
<keyword evidence="1" id="KW-0547">Nucleotide-binding</keyword>
<sequence length="79" mass="8505">GIVDHGRMIALGTKQELCNRLTSGTVITLELNEVTSEFVTLVNDLPFVEQVVTKNETVEIFVTDANPAIGETVSKAVTS</sequence>
<dbReference type="Proteomes" id="UP001285636">
    <property type="component" value="Unassembled WGS sequence"/>
</dbReference>
<protein>
    <submittedName>
        <fullName evidence="1">Export ABC transporter ATP-binding protein</fullName>
    </submittedName>
</protein>
<evidence type="ECO:0000313" key="2">
    <source>
        <dbReference type="Proteomes" id="UP001285636"/>
    </source>
</evidence>